<dbReference type="Proteomes" id="UP001580928">
    <property type="component" value="Unassembled WGS sequence"/>
</dbReference>
<dbReference type="EMBL" id="JBBVGT010000002">
    <property type="protein sequence ID" value="MFB5945556.1"/>
    <property type="molecule type" value="Genomic_DNA"/>
</dbReference>
<evidence type="ECO:0000256" key="2">
    <source>
        <dbReference type="ARBA" id="ARBA00022741"/>
    </source>
</evidence>
<dbReference type="InterPro" id="IPR002698">
    <property type="entry name" value="FTHF_cligase"/>
</dbReference>
<dbReference type="Pfam" id="PF01812">
    <property type="entry name" value="5-FTHF_cyc-lig"/>
    <property type="match status" value="1"/>
</dbReference>
<proteinExistence type="inferred from homology"/>
<gene>
    <name evidence="5" type="ORF">WKR92_06905</name>
</gene>
<keyword evidence="2 4" id="KW-0547">Nucleotide-binding</keyword>
<comment type="catalytic activity">
    <reaction evidence="4">
        <text>(6S)-5-formyl-5,6,7,8-tetrahydrofolate + ATP = (6R)-5,10-methenyltetrahydrofolate + ADP + phosphate</text>
        <dbReference type="Rhea" id="RHEA:10488"/>
        <dbReference type="ChEBI" id="CHEBI:30616"/>
        <dbReference type="ChEBI" id="CHEBI:43474"/>
        <dbReference type="ChEBI" id="CHEBI:57455"/>
        <dbReference type="ChEBI" id="CHEBI:57457"/>
        <dbReference type="ChEBI" id="CHEBI:456216"/>
        <dbReference type="EC" id="6.3.3.2"/>
    </reaction>
</comment>
<dbReference type="EC" id="6.3.3.2" evidence="4"/>
<keyword evidence="6" id="KW-1185">Reference proteome</keyword>
<accession>A0ABV5CDB8</accession>
<organism evidence="5 6">
    <name type="scientific">Albibacterium profundi</name>
    <dbReference type="NCBI Taxonomy" id="3134906"/>
    <lineage>
        <taxon>Bacteria</taxon>
        <taxon>Pseudomonadati</taxon>
        <taxon>Bacteroidota</taxon>
        <taxon>Sphingobacteriia</taxon>
        <taxon>Sphingobacteriales</taxon>
        <taxon>Sphingobacteriaceae</taxon>
        <taxon>Albibacterium</taxon>
    </lineage>
</organism>
<keyword evidence="4" id="KW-0479">Metal-binding</keyword>
<evidence type="ECO:0000256" key="4">
    <source>
        <dbReference type="RuleBase" id="RU361279"/>
    </source>
</evidence>
<reference evidence="5 6" key="1">
    <citation type="submission" date="2024-04" db="EMBL/GenBank/DDBJ databases">
        <title>Albibacterium profundi sp. nov., isolated from sediment of the Challenger Deep of Mariana Trench.</title>
        <authorList>
            <person name="Wang Y."/>
        </authorList>
    </citation>
    <scope>NUCLEOTIDE SEQUENCE [LARGE SCALE GENOMIC DNA]</scope>
    <source>
        <strain evidence="5 6">RHL897</strain>
    </source>
</reference>
<keyword evidence="4" id="KW-0460">Magnesium</keyword>
<dbReference type="PANTHER" id="PTHR23407">
    <property type="entry name" value="ATPASE INHIBITOR/5-FORMYLTETRAHYDROFOLATE CYCLO-LIGASE"/>
    <property type="match status" value="1"/>
</dbReference>
<dbReference type="Gene3D" id="3.40.50.10420">
    <property type="entry name" value="NagB/RpiA/CoA transferase-like"/>
    <property type="match status" value="1"/>
</dbReference>
<comment type="similarity">
    <text evidence="1 4">Belongs to the 5-formyltetrahydrofolate cyclo-ligase family.</text>
</comment>
<dbReference type="InterPro" id="IPR037171">
    <property type="entry name" value="NagB/RpiA_transferase-like"/>
</dbReference>
<evidence type="ECO:0000256" key="1">
    <source>
        <dbReference type="ARBA" id="ARBA00010638"/>
    </source>
</evidence>
<comment type="caution">
    <text evidence="5">The sequence shown here is derived from an EMBL/GenBank/DDBJ whole genome shotgun (WGS) entry which is preliminary data.</text>
</comment>
<dbReference type="SUPFAM" id="SSF100950">
    <property type="entry name" value="NagB/RpiA/CoA transferase-like"/>
    <property type="match status" value="1"/>
</dbReference>
<dbReference type="PANTHER" id="PTHR23407:SF1">
    <property type="entry name" value="5-FORMYLTETRAHYDROFOLATE CYCLO-LIGASE"/>
    <property type="match status" value="1"/>
</dbReference>
<dbReference type="RefSeq" id="WP_375557092.1">
    <property type="nucleotide sequence ID" value="NZ_JBBVGT010000002.1"/>
</dbReference>
<dbReference type="PIRSF" id="PIRSF006806">
    <property type="entry name" value="FTHF_cligase"/>
    <property type="match status" value="1"/>
</dbReference>
<keyword evidence="5" id="KW-0436">Ligase</keyword>
<keyword evidence="3 4" id="KW-0067">ATP-binding</keyword>
<dbReference type="InterPro" id="IPR024185">
    <property type="entry name" value="FTHF_cligase-like_sf"/>
</dbReference>
<protein>
    <recommendedName>
        <fullName evidence="4">5-formyltetrahydrofolate cyclo-ligase</fullName>
        <ecNumber evidence="4">6.3.3.2</ecNumber>
    </recommendedName>
</protein>
<sequence length="196" mass="22899">MEGTKKELRAFFKERRSKLTGSEVDLFNDGLLTQFQQFDWRGLEYVHTFLPIKKQIEPDTYRLIDWLRKAFPELKLVISKSDLKTNLMEHFVWEDDLAFEVNLWGIEEPIEGKSIVPQQLDAVIVPLLAFDQTGHRVGFGKGFYDRFLAACRPDCLIIGLSFFAPIAKIKDINPFDIKLDFCLTPERIHKFENNRT</sequence>
<dbReference type="GO" id="GO:0030272">
    <property type="term" value="F:5-formyltetrahydrofolate cyclo-ligase activity"/>
    <property type="evidence" value="ECO:0007669"/>
    <property type="project" value="UniProtKB-EC"/>
</dbReference>
<evidence type="ECO:0000313" key="6">
    <source>
        <dbReference type="Proteomes" id="UP001580928"/>
    </source>
</evidence>
<dbReference type="NCBIfam" id="TIGR02727">
    <property type="entry name" value="MTHFS_bact"/>
    <property type="match status" value="1"/>
</dbReference>
<name>A0ABV5CDB8_9SPHI</name>
<evidence type="ECO:0000256" key="3">
    <source>
        <dbReference type="ARBA" id="ARBA00022840"/>
    </source>
</evidence>
<evidence type="ECO:0000313" key="5">
    <source>
        <dbReference type="EMBL" id="MFB5945556.1"/>
    </source>
</evidence>
<comment type="cofactor">
    <cofactor evidence="4">
        <name>Mg(2+)</name>
        <dbReference type="ChEBI" id="CHEBI:18420"/>
    </cofactor>
</comment>